<dbReference type="InterPro" id="IPR036249">
    <property type="entry name" value="Thioredoxin-like_sf"/>
</dbReference>
<dbReference type="PANTHER" id="PTHR13887:SF54">
    <property type="entry name" value="DSBA FAMILY PROTEIN"/>
    <property type="match status" value="1"/>
</dbReference>
<dbReference type="Proteomes" id="UP000323653">
    <property type="component" value="Chromosome"/>
</dbReference>
<dbReference type="AlphaFoldDB" id="A0A5C0VH89"/>
<dbReference type="Gene3D" id="3.40.30.10">
    <property type="entry name" value="Glutaredoxin"/>
    <property type="match status" value="1"/>
</dbReference>
<name>A0A5C0VH89_9SPHI</name>
<dbReference type="EMBL" id="CP043329">
    <property type="protein sequence ID" value="QEK51173.1"/>
    <property type="molecule type" value="Genomic_DNA"/>
</dbReference>
<dbReference type="PANTHER" id="PTHR13887">
    <property type="entry name" value="GLUTATHIONE S-TRANSFERASE KAPPA"/>
    <property type="match status" value="1"/>
</dbReference>
<dbReference type="GO" id="GO:0016491">
    <property type="term" value="F:oxidoreductase activity"/>
    <property type="evidence" value="ECO:0007669"/>
    <property type="project" value="InterPro"/>
</dbReference>
<dbReference type="Gene3D" id="1.10.472.60">
    <property type="entry name" value="putative protein disulfide isomerase domain"/>
    <property type="match status" value="1"/>
</dbReference>
<evidence type="ECO:0000259" key="1">
    <source>
        <dbReference type="Pfam" id="PF01323"/>
    </source>
</evidence>
<evidence type="ECO:0000313" key="2">
    <source>
        <dbReference type="EMBL" id="QEK51173.1"/>
    </source>
</evidence>
<reference evidence="2 3" key="1">
    <citation type="submission" date="2019-08" db="EMBL/GenBank/DDBJ databases">
        <title>Pedobacter sp. nov., isolated from Han river, South Korea.</title>
        <authorList>
            <person name="Lee D.-H."/>
            <person name="Kim Y.-S."/>
            <person name="Hwang E.-M."/>
            <person name="Le Tran T.C."/>
            <person name="Cha C.-J."/>
        </authorList>
    </citation>
    <scope>NUCLEOTIDE SEQUENCE [LARGE SCALE GENOMIC DNA]</scope>
    <source>
        <strain evidence="2 3">CJ43</strain>
    </source>
</reference>
<evidence type="ECO:0000313" key="3">
    <source>
        <dbReference type="Proteomes" id="UP000323653"/>
    </source>
</evidence>
<dbReference type="CDD" id="cd03025">
    <property type="entry name" value="DsbA_FrnE_like"/>
    <property type="match status" value="1"/>
</dbReference>
<feature type="domain" description="DSBA-like thioredoxin" evidence="1">
    <location>
        <begin position="8"/>
        <end position="204"/>
    </location>
</feature>
<dbReference type="SUPFAM" id="SSF52833">
    <property type="entry name" value="Thioredoxin-like"/>
    <property type="match status" value="1"/>
</dbReference>
<gene>
    <name evidence="2" type="ORF">FYC62_05405</name>
</gene>
<dbReference type="KEGG" id="pej:FYC62_05405"/>
<dbReference type="Pfam" id="PF01323">
    <property type="entry name" value="DSBA"/>
    <property type="match status" value="1"/>
</dbReference>
<proteinExistence type="predicted"/>
<dbReference type="InterPro" id="IPR001853">
    <property type="entry name" value="DSBA-like_thioredoxin_dom"/>
</dbReference>
<protein>
    <submittedName>
        <fullName evidence="2">DsbA family protein</fullName>
    </submittedName>
</protein>
<organism evidence="2 3">
    <name type="scientific">Pedobacter aquae</name>
    <dbReference type="NCBI Taxonomy" id="2605747"/>
    <lineage>
        <taxon>Bacteria</taxon>
        <taxon>Pseudomonadati</taxon>
        <taxon>Bacteroidota</taxon>
        <taxon>Sphingobacteriia</taxon>
        <taxon>Sphingobacteriales</taxon>
        <taxon>Sphingobacteriaceae</taxon>
        <taxon>Pedobacter</taxon>
    </lineage>
</organism>
<accession>A0A5C0VH89</accession>
<dbReference type="RefSeq" id="WP_149074216.1">
    <property type="nucleotide sequence ID" value="NZ_CP043329.1"/>
</dbReference>
<sequence>MENKKPSIIYVYDAICGWCYGFSPVMKSLFENYADKFDFEVLSGGMMMGEREGTINDVAPYIKTAYKDVENTTGVKFGEAFLAELQKGDLFLSSEKPAIALAVFKSYFPEKAILFAHDLQSAIYVHGLDLSKDDSYVYLAEKYQIPVDEFISKLNQEEFKQAAYYDFALARQLQVTGYPAAFIRTGELKFYMIAKGYANLETMELRVQNVLKEMAL</sequence>
<keyword evidence="3" id="KW-1185">Reference proteome</keyword>